<dbReference type="InterPro" id="IPR029058">
    <property type="entry name" value="AB_hydrolase_fold"/>
</dbReference>
<dbReference type="Pfam" id="PF12146">
    <property type="entry name" value="Hydrolase_4"/>
    <property type="match status" value="1"/>
</dbReference>
<keyword evidence="2" id="KW-0378">Hydrolase</keyword>
<sequence>MRKFQLQMIDGKELINFEWKSTKKPVAVIQIIPSFDEHMSMYNNFAKLMCEKSILVVGTDLRSLGESRIDSETQNIYFDKKQGWNKMVEDVKNINTWIKRYHPDLPIFMLGQGLGGNLARAFAIKYSEEIAGMILINTRDYNYHISNLFLKYMNINQILFNPKADAKMLNKIRNKRFNKRHNEMLKIENQWLSNDIKYVEEFNNDPLCYLNFSFSAFKDIAYGNRFITKPQNNEFISKELPLLIQSGGLDNYTKLGKDSQKLFYRFTKLGIDTDFKIYQNLKNKLLHEIVNEPVINDILTFIDKFKENY</sequence>
<dbReference type="InterPro" id="IPR022742">
    <property type="entry name" value="Hydrolase_4"/>
</dbReference>
<dbReference type="InterPro" id="IPR051044">
    <property type="entry name" value="MAG_DAG_Lipase"/>
</dbReference>
<evidence type="ECO:0000313" key="2">
    <source>
        <dbReference type="EMBL" id="ASZ09248.1"/>
    </source>
</evidence>
<feature type="domain" description="Serine aminopeptidase S33" evidence="1">
    <location>
        <begin position="24"/>
        <end position="293"/>
    </location>
</feature>
<dbReference type="Proteomes" id="UP000232229">
    <property type="component" value="Chromosome"/>
</dbReference>
<evidence type="ECO:0000259" key="1">
    <source>
        <dbReference type="Pfam" id="PF12146"/>
    </source>
</evidence>
<dbReference type="AlphaFoldDB" id="A0A249SNL9"/>
<dbReference type="Gene3D" id="3.40.50.1820">
    <property type="entry name" value="alpha/beta hydrolase"/>
    <property type="match status" value="1"/>
</dbReference>
<organism evidence="2 3">
    <name type="scientific">Mesoplasma chauliocola</name>
    <dbReference type="NCBI Taxonomy" id="216427"/>
    <lineage>
        <taxon>Bacteria</taxon>
        <taxon>Bacillati</taxon>
        <taxon>Mycoplasmatota</taxon>
        <taxon>Mollicutes</taxon>
        <taxon>Entomoplasmatales</taxon>
        <taxon>Entomoplasmataceae</taxon>
        <taxon>Mesoplasma</taxon>
    </lineage>
</organism>
<evidence type="ECO:0000313" key="3">
    <source>
        <dbReference type="Proteomes" id="UP000232229"/>
    </source>
</evidence>
<reference evidence="2 3" key="1">
    <citation type="submission" date="2017-08" db="EMBL/GenBank/DDBJ databases">
        <title>Complete Genome Sequence of Mesoplasma chauliocola.</title>
        <authorList>
            <person name="Knight T.F.Jr."/>
            <person name="Citino T."/>
        </authorList>
    </citation>
    <scope>NUCLEOTIDE SEQUENCE [LARGE SCALE GENOMIC DNA]</scope>
    <source>
        <strain evidence="2 3">CHPA-2</strain>
    </source>
</reference>
<dbReference type="KEGG" id="mchc:CK556_02695"/>
<gene>
    <name evidence="2" type="ORF">CK556_02695</name>
</gene>
<accession>A0A249SNL9</accession>
<dbReference type="PANTHER" id="PTHR11614">
    <property type="entry name" value="PHOSPHOLIPASE-RELATED"/>
    <property type="match status" value="1"/>
</dbReference>
<name>A0A249SNL9_9MOLU</name>
<dbReference type="GO" id="GO:0016787">
    <property type="term" value="F:hydrolase activity"/>
    <property type="evidence" value="ECO:0007669"/>
    <property type="project" value="UniProtKB-KW"/>
</dbReference>
<dbReference type="RefSeq" id="WP_027875572.1">
    <property type="nucleotide sequence ID" value="NZ_CP023173.1"/>
</dbReference>
<dbReference type="EMBL" id="CP023173">
    <property type="protein sequence ID" value="ASZ09248.1"/>
    <property type="molecule type" value="Genomic_DNA"/>
</dbReference>
<proteinExistence type="predicted"/>
<protein>
    <submittedName>
        <fullName evidence="2">Alpha/beta hydrolase</fullName>
    </submittedName>
</protein>
<keyword evidence="3" id="KW-1185">Reference proteome</keyword>
<dbReference type="STRING" id="1336232.GCA_000518825_01222"/>
<dbReference type="SUPFAM" id="SSF53474">
    <property type="entry name" value="alpha/beta-Hydrolases"/>
    <property type="match status" value="1"/>
</dbReference>